<protein>
    <recommendedName>
        <fullName evidence="3">Lipoprotein</fullName>
    </recommendedName>
</protein>
<keyword evidence="2" id="KW-1185">Reference proteome</keyword>
<dbReference type="AlphaFoldDB" id="A0A0Q3VH07"/>
<name>A0A0Q3VH07_9BACI</name>
<accession>A0A0Q3VH07</accession>
<dbReference type="PROSITE" id="PS51257">
    <property type="entry name" value="PROKAR_LIPOPROTEIN"/>
    <property type="match status" value="1"/>
</dbReference>
<comment type="caution">
    <text evidence="1">The sequence shown here is derived from an EMBL/GenBank/DDBJ whole genome shotgun (WGS) entry which is preliminary data.</text>
</comment>
<dbReference type="PATRIC" id="fig|1637975.4.peg.1238"/>
<reference evidence="1 2" key="1">
    <citation type="submission" date="2015-09" db="EMBL/GenBank/DDBJ databases">
        <title>Genome sequencing project for genomic taxonomy and phylogenomics of Bacillus-like bacteria.</title>
        <authorList>
            <person name="Liu B."/>
            <person name="Wang J."/>
            <person name="Zhu Y."/>
            <person name="Liu G."/>
            <person name="Chen Q."/>
            <person name="Chen Z."/>
            <person name="Lan J."/>
            <person name="Che J."/>
            <person name="Ge C."/>
            <person name="Shi H."/>
            <person name="Pan Z."/>
            <person name="Liu X."/>
        </authorList>
    </citation>
    <scope>NUCLEOTIDE SEQUENCE [LARGE SCALE GENOMIC DNA]</scope>
    <source>
        <strain evidence="1 2">FJAT-18043</strain>
    </source>
</reference>
<dbReference type="RefSeq" id="WP_056683264.1">
    <property type="nucleotide sequence ID" value="NZ_CP041305.1"/>
</dbReference>
<organism evidence="1 2">
    <name type="scientific">Cytobacillus solani</name>
    <dbReference type="NCBI Taxonomy" id="1637975"/>
    <lineage>
        <taxon>Bacteria</taxon>
        <taxon>Bacillati</taxon>
        <taxon>Bacillota</taxon>
        <taxon>Bacilli</taxon>
        <taxon>Bacillales</taxon>
        <taxon>Bacillaceae</taxon>
        <taxon>Cytobacillus</taxon>
    </lineage>
</organism>
<dbReference type="EMBL" id="LJIX01000006">
    <property type="protein sequence ID" value="KQL18435.1"/>
    <property type="molecule type" value="Genomic_DNA"/>
</dbReference>
<evidence type="ECO:0000313" key="1">
    <source>
        <dbReference type="EMBL" id="KQL18435.1"/>
    </source>
</evidence>
<sequence length="131" mass="15287">MKRILLYSFIILTFLALFGCNNSSNVEKISIQHLNSDGTIENSFEIDNKEKITNILKILDNIKWEKNTKVEMSRKEDIIITLYYKKEKEVEIKHELRVWFSGKAEIKSSEEGYGKLSEIDAKKLKELVSNN</sequence>
<gene>
    <name evidence="1" type="ORF">AN957_07530</name>
</gene>
<evidence type="ECO:0008006" key="3">
    <source>
        <dbReference type="Google" id="ProtNLM"/>
    </source>
</evidence>
<proteinExistence type="predicted"/>
<dbReference type="Proteomes" id="UP000050996">
    <property type="component" value="Unassembled WGS sequence"/>
</dbReference>
<evidence type="ECO:0000313" key="2">
    <source>
        <dbReference type="Proteomes" id="UP000050996"/>
    </source>
</evidence>